<keyword evidence="6 7" id="KW-0961">Cell wall biogenesis/degradation</keyword>
<dbReference type="Gene3D" id="3.30.1490.480">
    <property type="entry name" value="Endolytic murein transglycosylase"/>
    <property type="match status" value="1"/>
</dbReference>
<evidence type="ECO:0000256" key="4">
    <source>
        <dbReference type="ARBA" id="ARBA00023136"/>
    </source>
</evidence>
<organism evidence="8">
    <name type="scientific">Leptotrichia mesophila</name>
    <dbReference type="NCBI Taxonomy" id="3239303"/>
    <lineage>
        <taxon>Bacteria</taxon>
        <taxon>Fusobacteriati</taxon>
        <taxon>Fusobacteriota</taxon>
        <taxon>Fusobacteriia</taxon>
        <taxon>Fusobacteriales</taxon>
        <taxon>Leptotrichiaceae</taxon>
        <taxon>Leptotrichia</taxon>
    </lineage>
</organism>
<comment type="catalytic activity">
    <reaction evidence="7">
        <text>a peptidoglycan chain = a peptidoglycan chain with N-acetyl-1,6-anhydromuramyl-[peptide] at the reducing end + a peptidoglycan chain with N-acetylglucosamine at the non-reducing end.</text>
        <dbReference type="EC" id="4.2.2.29"/>
    </reaction>
</comment>
<dbReference type="GO" id="GO:0009252">
    <property type="term" value="P:peptidoglycan biosynthetic process"/>
    <property type="evidence" value="ECO:0007669"/>
    <property type="project" value="UniProtKB-UniRule"/>
</dbReference>
<accession>A0AB39V914</accession>
<name>A0AB39V914_9FUSO</name>
<dbReference type="GO" id="GO:0005886">
    <property type="term" value="C:plasma membrane"/>
    <property type="evidence" value="ECO:0007669"/>
    <property type="project" value="UniProtKB-SubCell"/>
</dbReference>
<evidence type="ECO:0000256" key="3">
    <source>
        <dbReference type="ARBA" id="ARBA00022989"/>
    </source>
</evidence>
<dbReference type="EC" id="4.2.2.29" evidence="7"/>
<dbReference type="NCBIfam" id="TIGR00247">
    <property type="entry name" value="endolytic transglycosylase MltG"/>
    <property type="match status" value="1"/>
</dbReference>
<dbReference type="PANTHER" id="PTHR30518:SF2">
    <property type="entry name" value="ENDOLYTIC MUREIN TRANSGLYCOSYLASE"/>
    <property type="match status" value="1"/>
</dbReference>
<keyword evidence="5 7" id="KW-0456">Lyase</keyword>
<comment type="function">
    <text evidence="7">Functions as a peptidoglycan terminase that cleaves nascent peptidoglycan strands endolytically to terminate their elongation.</text>
</comment>
<keyword evidence="3 7" id="KW-1133">Transmembrane helix</keyword>
<evidence type="ECO:0000256" key="2">
    <source>
        <dbReference type="ARBA" id="ARBA00022692"/>
    </source>
</evidence>
<comment type="subcellular location">
    <subcellularLocation>
        <location evidence="7">Cell membrane</location>
        <topology evidence="7">Single-pass membrane protein</topology>
    </subcellularLocation>
</comment>
<dbReference type="GO" id="GO:0008932">
    <property type="term" value="F:lytic endotransglycosylase activity"/>
    <property type="evidence" value="ECO:0007669"/>
    <property type="project" value="UniProtKB-UniRule"/>
</dbReference>
<feature type="site" description="Important for catalytic activity" evidence="7">
    <location>
        <position position="204"/>
    </location>
</feature>
<reference evidence="8" key="1">
    <citation type="submission" date="2024-07" db="EMBL/GenBank/DDBJ databases">
        <authorList>
            <person name="Li X.-J."/>
            <person name="Wang X."/>
        </authorList>
    </citation>
    <scope>NUCLEOTIDE SEQUENCE</scope>
    <source>
        <strain evidence="8">HSP-342</strain>
    </source>
</reference>
<feature type="transmembrane region" description="Helical" evidence="7">
    <location>
        <begin position="7"/>
        <end position="27"/>
    </location>
</feature>
<comment type="similarity">
    <text evidence="7">Belongs to the transglycosylase MltG family.</text>
</comment>
<dbReference type="AlphaFoldDB" id="A0AB39V914"/>
<dbReference type="InterPro" id="IPR003770">
    <property type="entry name" value="MLTG-like"/>
</dbReference>
<keyword evidence="2 7" id="KW-0812">Transmembrane</keyword>
<evidence type="ECO:0000256" key="1">
    <source>
        <dbReference type="ARBA" id="ARBA00022475"/>
    </source>
</evidence>
<dbReference type="RefSeq" id="WP_369712277.1">
    <property type="nucleotide sequence ID" value="NZ_CP165646.1"/>
</dbReference>
<dbReference type="GO" id="GO:0071555">
    <property type="term" value="P:cell wall organization"/>
    <property type="evidence" value="ECO:0007669"/>
    <property type="project" value="UniProtKB-KW"/>
</dbReference>
<dbReference type="EMBL" id="CP165646">
    <property type="protein sequence ID" value="XDU63842.1"/>
    <property type="molecule type" value="Genomic_DNA"/>
</dbReference>
<keyword evidence="4 7" id="KW-0472">Membrane</keyword>
<dbReference type="KEGG" id="lmes:AB8B23_07795"/>
<protein>
    <recommendedName>
        <fullName evidence="7">Endolytic murein transglycosylase</fullName>
        <ecNumber evidence="7">4.2.2.29</ecNumber>
    </recommendedName>
    <alternativeName>
        <fullName evidence="7">Peptidoglycan lytic transglycosylase</fullName>
    </alternativeName>
    <alternativeName>
        <fullName evidence="7">Peptidoglycan polymerization terminase</fullName>
    </alternativeName>
</protein>
<dbReference type="Pfam" id="PF02618">
    <property type="entry name" value="YceG"/>
    <property type="match status" value="1"/>
</dbReference>
<evidence type="ECO:0000313" key="8">
    <source>
        <dbReference type="EMBL" id="XDU63842.1"/>
    </source>
</evidence>
<evidence type="ECO:0000256" key="7">
    <source>
        <dbReference type="HAMAP-Rule" id="MF_02065"/>
    </source>
</evidence>
<sequence>MKNTLKVIYVVIFFVLFMCLIFFYNFFVAKKEYRNVNINIKKGTTFSQIYKELKLHYGITDRAYLKLNGGNIKLKVGTYKFNGKFSKYEIIKKIKSSETNGVRLTIPEGFTSKQVFARMEALELGNREEINKVLSEMDFPYPHENNNFEGYFYPETYIFSENVTTKQVIQTILGEFLKKFPPEKYPDKQKFYNNLKMASIVEAEVSDAVDKPKVAGIFLKRLEIGMKLESDATLKYELGRQASRNELKSQNTPYNSYKVKGLPPTPIGNPPIETFKAVLNAEKTDNLFFFTYKGKTYYSKTHEEHLKKRRESGQLK</sequence>
<dbReference type="HAMAP" id="MF_02065">
    <property type="entry name" value="MltG"/>
    <property type="match status" value="1"/>
</dbReference>
<keyword evidence="1 7" id="KW-1003">Cell membrane</keyword>
<gene>
    <name evidence="7 8" type="primary">mltG</name>
    <name evidence="8" type="ORF">AB8B23_07795</name>
</gene>
<evidence type="ECO:0000256" key="6">
    <source>
        <dbReference type="ARBA" id="ARBA00023316"/>
    </source>
</evidence>
<dbReference type="PANTHER" id="PTHR30518">
    <property type="entry name" value="ENDOLYTIC MUREIN TRANSGLYCOSYLASE"/>
    <property type="match status" value="1"/>
</dbReference>
<evidence type="ECO:0000256" key="5">
    <source>
        <dbReference type="ARBA" id="ARBA00023239"/>
    </source>
</evidence>
<proteinExistence type="inferred from homology"/>